<gene>
    <name evidence="6 10" type="primary">rpl3</name>
    <name evidence="8" type="ORF">APG10_01301</name>
    <name evidence="9" type="ORF">APG11_01597</name>
    <name evidence="10" type="ORF">APG12_01555</name>
</gene>
<comment type="similarity">
    <text evidence="1 6">Belongs to the universal ribosomal protein uL3 family.</text>
</comment>
<evidence type="ECO:0000256" key="4">
    <source>
        <dbReference type="ARBA" id="ARBA00022980"/>
    </source>
</evidence>
<feature type="compositionally biased region" description="Basic residues" evidence="7">
    <location>
        <begin position="1"/>
        <end position="12"/>
    </location>
</feature>
<comment type="function">
    <text evidence="6">One of the primary rRNA binding proteins, it binds directly near the 3'-end of the 23S rRNA, where it nucleates assembly of the 50S subunit.</text>
</comment>
<dbReference type="InterPro" id="IPR045077">
    <property type="entry name" value="L3_arc_euk"/>
</dbReference>
<organism evidence="10 13">
    <name type="scientific">Candidatus Methanofastidiosum methylothiophilum</name>
    <dbReference type="NCBI Taxonomy" id="1705564"/>
    <lineage>
        <taxon>Archaea</taxon>
        <taxon>Methanobacteriati</taxon>
        <taxon>Methanobacteriota</taxon>
        <taxon>Stenosarchaea group</taxon>
        <taxon>Candidatus Methanofastidiosia</taxon>
        <taxon>Candidatus Methanofastidiosales</taxon>
        <taxon>Candidatus Methanofastidiosaceae</taxon>
        <taxon>Candidatus Methanofastidiosum</taxon>
    </lineage>
</organism>
<dbReference type="Gene3D" id="4.10.960.10">
    <property type="entry name" value="Ribosomal protein L3, domain 3"/>
    <property type="match status" value="1"/>
</dbReference>
<dbReference type="PROSITE" id="PS00474">
    <property type="entry name" value="RIBOSOMAL_L3"/>
    <property type="match status" value="1"/>
</dbReference>
<dbReference type="GO" id="GO:0003735">
    <property type="term" value="F:structural constituent of ribosome"/>
    <property type="evidence" value="ECO:0007669"/>
    <property type="project" value="UniProtKB-UniRule"/>
</dbReference>
<evidence type="ECO:0000256" key="1">
    <source>
        <dbReference type="ARBA" id="ARBA00006540"/>
    </source>
</evidence>
<keyword evidence="3 6" id="KW-0694">RNA-binding</keyword>
<dbReference type="EMBL" id="LNJC01000039">
    <property type="protein sequence ID" value="KYC49307.1"/>
    <property type="molecule type" value="Genomic_DNA"/>
</dbReference>
<dbReference type="PANTHER" id="PTHR11363:SF5">
    <property type="entry name" value="LARGE RIBOSOMAL SUBUNIT PROTEIN UL3"/>
    <property type="match status" value="1"/>
</dbReference>
<dbReference type="GO" id="GO:0006412">
    <property type="term" value="P:translation"/>
    <property type="evidence" value="ECO:0007669"/>
    <property type="project" value="UniProtKB-UniRule"/>
</dbReference>
<sequence>MGGSGRNKRPRRGSLGYSPRKRASKIVPTLNSWPEVEDVKILDFPGYKVGMSHILRIDDRKYTLTKGKEMVVPVTLVETPPIYVCGVRAYKKTPYGLKTVTESWAEGPKELLRSKTVSKNPEKDLSKIQSLIESGKVDDLRAIVCTQPKLINLKKKPEVMESGIGGADVKAKLEYLKGVFGKELKVKDVLDEGEFVDVISVTKGKGFQGVVRRWGVKVQTRKSNDARRHVGSIGPWHPPKVMWTVPFAGQMGFHTRTELNKRIFRITNPKDLDITPKEGFKNYGLLKSDYTMLKGSVGGSTKRILRLRKSVRVPLRRTGGVPEITYLYKASAGEA</sequence>
<evidence type="ECO:0000256" key="2">
    <source>
        <dbReference type="ARBA" id="ARBA00022730"/>
    </source>
</evidence>
<dbReference type="InterPro" id="IPR019926">
    <property type="entry name" value="Ribosomal_uL3_CS"/>
</dbReference>
<dbReference type="PATRIC" id="fig|1706436.3.peg.1321"/>
<dbReference type="PANTHER" id="PTHR11363">
    <property type="entry name" value="60S RIBOSOMAL PROTEIN L3-RELATED"/>
    <property type="match status" value="1"/>
</dbReference>
<evidence type="ECO:0000313" key="8">
    <source>
        <dbReference type="EMBL" id="KYC44900.1"/>
    </source>
</evidence>
<dbReference type="Proteomes" id="UP000092403">
    <property type="component" value="Unassembled WGS sequence"/>
</dbReference>
<dbReference type="InterPro" id="IPR019928">
    <property type="entry name" value="Ribosomal_uL3_arc"/>
</dbReference>
<dbReference type="EMBL" id="LNGE01000037">
    <property type="protein sequence ID" value="KYC44900.1"/>
    <property type="molecule type" value="Genomic_DNA"/>
</dbReference>
<evidence type="ECO:0000256" key="7">
    <source>
        <dbReference type="SAM" id="MobiDB-lite"/>
    </source>
</evidence>
<dbReference type="PATRIC" id="fig|1706438.3.peg.1561"/>
<accession>A0A150IIP7</accession>
<dbReference type="NCBIfam" id="TIGR03626">
    <property type="entry name" value="L3_arch"/>
    <property type="match status" value="1"/>
</dbReference>
<dbReference type="Gene3D" id="3.30.1430.10">
    <property type="match status" value="1"/>
</dbReference>
<dbReference type="HAMAP" id="MF_01325_A">
    <property type="entry name" value="Ribosomal_uL3_A"/>
    <property type="match status" value="1"/>
</dbReference>
<protein>
    <recommendedName>
        <fullName evidence="6">Large ribosomal subunit protein uL3</fullName>
    </recommendedName>
</protein>
<comment type="subunit">
    <text evidence="6">Part of the 50S ribosomal subunit. Forms a cluster with proteins L14 and L24e.</text>
</comment>
<dbReference type="AlphaFoldDB" id="A0A150IWF5"/>
<dbReference type="PATRIC" id="fig|1706437.3.peg.1603"/>
<reference evidence="11 12" key="1">
    <citation type="journal article" date="2016" name="ISME J.">
        <title>Chasing the elusive Euryarchaeota class WSA2: genomes reveal a uniquely fastidious methyl-reducing methanogen.</title>
        <authorList>
            <person name="Nobu M.K."/>
            <person name="Narihiro T."/>
            <person name="Kuroda K."/>
            <person name="Mei R."/>
            <person name="Liu W.T."/>
        </authorList>
    </citation>
    <scope>NUCLEOTIDE SEQUENCE [LARGE SCALE GENOMIC DNA]</scope>
    <source>
        <strain evidence="8">B03fssc0709_Meth_Bin005</strain>
        <strain evidence="9">B15fssc0709_Meth_Bin003</strain>
        <strain evidence="10">BMIXfssc0709_Meth_Bin006</strain>
    </source>
</reference>
<comment type="caution">
    <text evidence="10">The sequence shown here is derived from an EMBL/GenBank/DDBJ whole genome shotgun (WGS) entry which is preliminary data.</text>
</comment>
<dbReference type="Gene3D" id="2.40.30.10">
    <property type="entry name" value="Translation factors"/>
    <property type="match status" value="1"/>
</dbReference>
<dbReference type="Pfam" id="PF00297">
    <property type="entry name" value="Ribosomal_L3"/>
    <property type="match status" value="1"/>
</dbReference>
<accession>A0A150IWF5</accession>
<evidence type="ECO:0000313" key="10">
    <source>
        <dbReference type="EMBL" id="KYC49307.1"/>
    </source>
</evidence>
<evidence type="ECO:0000256" key="6">
    <source>
        <dbReference type="HAMAP-Rule" id="MF_01325"/>
    </source>
</evidence>
<dbReference type="InterPro" id="IPR044892">
    <property type="entry name" value="Ribosomal_L3_dom_3_arc_sf"/>
</dbReference>
<evidence type="ECO:0000313" key="9">
    <source>
        <dbReference type="EMBL" id="KYC46878.1"/>
    </source>
</evidence>
<dbReference type="NCBIfam" id="NF003261">
    <property type="entry name" value="PRK04231.1"/>
    <property type="match status" value="1"/>
</dbReference>
<keyword evidence="2 6" id="KW-0699">rRNA-binding</keyword>
<evidence type="ECO:0000313" key="11">
    <source>
        <dbReference type="Proteomes" id="UP000091929"/>
    </source>
</evidence>
<evidence type="ECO:0000313" key="12">
    <source>
        <dbReference type="Proteomes" id="UP000092401"/>
    </source>
</evidence>
<dbReference type="GO" id="GO:0019843">
    <property type="term" value="F:rRNA binding"/>
    <property type="evidence" value="ECO:0007669"/>
    <property type="project" value="UniProtKB-UniRule"/>
</dbReference>
<accession>A0A150IPR1</accession>
<dbReference type="Proteomes" id="UP000092401">
    <property type="component" value="Unassembled WGS sequence"/>
</dbReference>
<dbReference type="EMBL" id="LNGF01000041">
    <property type="protein sequence ID" value="KYC46878.1"/>
    <property type="molecule type" value="Genomic_DNA"/>
</dbReference>
<evidence type="ECO:0000256" key="3">
    <source>
        <dbReference type="ARBA" id="ARBA00022884"/>
    </source>
</evidence>
<dbReference type="GO" id="GO:0022625">
    <property type="term" value="C:cytosolic large ribosomal subunit"/>
    <property type="evidence" value="ECO:0007669"/>
    <property type="project" value="UniProtKB-UniRule"/>
</dbReference>
<dbReference type="Proteomes" id="UP000091929">
    <property type="component" value="Unassembled WGS sequence"/>
</dbReference>
<dbReference type="InterPro" id="IPR000597">
    <property type="entry name" value="Ribosomal_uL3"/>
</dbReference>
<dbReference type="InterPro" id="IPR009000">
    <property type="entry name" value="Transl_B-barrel_sf"/>
</dbReference>
<keyword evidence="4 6" id="KW-0689">Ribosomal protein</keyword>
<name>A0A150IWF5_9EURY</name>
<feature type="region of interest" description="Disordered" evidence="7">
    <location>
        <begin position="1"/>
        <end position="21"/>
    </location>
</feature>
<keyword evidence="5 6" id="KW-0687">Ribonucleoprotein</keyword>
<dbReference type="SUPFAM" id="SSF50447">
    <property type="entry name" value="Translation proteins"/>
    <property type="match status" value="1"/>
</dbReference>
<evidence type="ECO:0000256" key="5">
    <source>
        <dbReference type="ARBA" id="ARBA00023274"/>
    </source>
</evidence>
<proteinExistence type="inferred from homology"/>
<evidence type="ECO:0000313" key="13">
    <source>
        <dbReference type="Proteomes" id="UP000092403"/>
    </source>
</evidence>